<evidence type="ECO:0000256" key="1">
    <source>
        <dbReference type="SAM" id="MobiDB-lite"/>
    </source>
</evidence>
<gene>
    <name evidence="2" type="ORF">HPB51_029631</name>
</gene>
<dbReference type="AlphaFoldDB" id="A0A9J6CTS1"/>
<comment type="caution">
    <text evidence="2">The sequence shown here is derived from an EMBL/GenBank/DDBJ whole genome shotgun (WGS) entry which is preliminary data.</text>
</comment>
<reference evidence="2" key="2">
    <citation type="submission" date="2021-09" db="EMBL/GenBank/DDBJ databases">
        <authorList>
            <person name="Jia N."/>
            <person name="Wang J."/>
            <person name="Shi W."/>
            <person name="Du L."/>
            <person name="Sun Y."/>
            <person name="Zhan W."/>
            <person name="Jiang J."/>
            <person name="Wang Q."/>
            <person name="Zhang B."/>
            <person name="Ji P."/>
            <person name="Sakyi L.B."/>
            <person name="Cui X."/>
            <person name="Yuan T."/>
            <person name="Jiang B."/>
            <person name="Yang W."/>
            <person name="Lam T.T.-Y."/>
            <person name="Chang Q."/>
            <person name="Ding S."/>
            <person name="Wang X."/>
            <person name="Zhu J."/>
            <person name="Ruan X."/>
            <person name="Zhao L."/>
            <person name="Wei J."/>
            <person name="Que T."/>
            <person name="Du C."/>
            <person name="Cheng J."/>
            <person name="Dai P."/>
            <person name="Han X."/>
            <person name="Huang E."/>
            <person name="Gao Y."/>
            <person name="Liu J."/>
            <person name="Shao H."/>
            <person name="Ye R."/>
            <person name="Li L."/>
            <person name="Wei W."/>
            <person name="Wang X."/>
            <person name="Wang C."/>
            <person name="Huo Q."/>
            <person name="Li W."/>
            <person name="Guo W."/>
            <person name="Chen H."/>
            <person name="Chen S."/>
            <person name="Zhou L."/>
            <person name="Zhou L."/>
            <person name="Ni X."/>
            <person name="Tian J."/>
            <person name="Zhou Y."/>
            <person name="Sheng Y."/>
            <person name="Liu T."/>
            <person name="Pan Y."/>
            <person name="Xia L."/>
            <person name="Li J."/>
            <person name="Zhao F."/>
            <person name="Cao W."/>
        </authorList>
    </citation>
    <scope>NUCLEOTIDE SEQUENCE</scope>
    <source>
        <strain evidence="2">Rmic-2018</strain>
        <tissue evidence="2">Larvae</tissue>
    </source>
</reference>
<dbReference type="Gene3D" id="2.30.29.30">
    <property type="entry name" value="Pleckstrin-homology domain (PH domain)/Phosphotyrosine-binding domain (PTB)"/>
    <property type="match status" value="1"/>
</dbReference>
<protein>
    <submittedName>
        <fullName evidence="2">Uncharacterized protein</fullName>
    </submittedName>
</protein>
<proteinExistence type="predicted"/>
<keyword evidence="3" id="KW-1185">Reference proteome</keyword>
<evidence type="ECO:0000313" key="2">
    <source>
        <dbReference type="EMBL" id="KAH7931949.1"/>
    </source>
</evidence>
<dbReference type="SUPFAM" id="SSF50729">
    <property type="entry name" value="PH domain-like"/>
    <property type="match status" value="1"/>
</dbReference>
<dbReference type="Proteomes" id="UP000821866">
    <property type="component" value="Unassembled WGS sequence"/>
</dbReference>
<feature type="region of interest" description="Disordered" evidence="1">
    <location>
        <begin position="254"/>
        <end position="279"/>
    </location>
</feature>
<dbReference type="InterPro" id="IPR011993">
    <property type="entry name" value="PH-like_dom_sf"/>
</dbReference>
<sequence length="367" mass="39028">MKNGAPFLRGGSADVCFSCTQAWHKRFLVLKDESSERGPLLEMYTSQEEAQSQCTAVACSSGGSVARAVPVTAPACCRLCFDLAQTVHVGFTSDSKRFPNALVLVCQGRSPLVLAAQDELGSRSWLLALGLIAHKASSQHGWRFMCRKASEQAAAMANCAAFSSSVENSASGAGSTDLGSSCRLRTARGSGGSSGACEGDSAESLDGVLIPPPLEYGDGCLDTGSNVAYFPMFCRIHKKKYVVVEHPTKKLEEAVRNKQGDPGPNRLAAGAQSSGELSEPAPRLVLMPTTPAFSFICNTLPRPPNSRQCSRVQWQKFTRTSANKMRTREGEGVLLRDDEVLADDDEAWRGGGLSWGEACLGGSPIAL</sequence>
<reference evidence="2" key="1">
    <citation type="journal article" date="2020" name="Cell">
        <title>Large-Scale Comparative Analyses of Tick Genomes Elucidate Their Genetic Diversity and Vector Capacities.</title>
        <authorList>
            <consortium name="Tick Genome and Microbiome Consortium (TIGMIC)"/>
            <person name="Jia N."/>
            <person name="Wang J."/>
            <person name="Shi W."/>
            <person name="Du L."/>
            <person name="Sun Y."/>
            <person name="Zhan W."/>
            <person name="Jiang J.F."/>
            <person name="Wang Q."/>
            <person name="Zhang B."/>
            <person name="Ji P."/>
            <person name="Bell-Sakyi L."/>
            <person name="Cui X.M."/>
            <person name="Yuan T.T."/>
            <person name="Jiang B.G."/>
            <person name="Yang W.F."/>
            <person name="Lam T.T."/>
            <person name="Chang Q.C."/>
            <person name="Ding S.J."/>
            <person name="Wang X.J."/>
            <person name="Zhu J.G."/>
            <person name="Ruan X.D."/>
            <person name="Zhao L."/>
            <person name="Wei J.T."/>
            <person name="Ye R.Z."/>
            <person name="Que T.C."/>
            <person name="Du C.H."/>
            <person name="Zhou Y.H."/>
            <person name="Cheng J.X."/>
            <person name="Dai P.F."/>
            <person name="Guo W.B."/>
            <person name="Han X.H."/>
            <person name="Huang E.J."/>
            <person name="Li L.F."/>
            <person name="Wei W."/>
            <person name="Gao Y.C."/>
            <person name="Liu J.Z."/>
            <person name="Shao H.Z."/>
            <person name="Wang X."/>
            <person name="Wang C.C."/>
            <person name="Yang T.C."/>
            <person name="Huo Q.B."/>
            <person name="Li W."/>
            <person name="Chen H.Y."/>
            <person name="Chen S.E."/>
            <person name="Zhou L.G."/>
            <person name="Ni X.B."/>
            <person name="Tian J.H."/>
            <person name="Sheng Y."/>
            <person name="Liu T."/>
            <person name="Pan Y.S."/>
            <person name="Xia L.Y."/>
            <person name="Li J."/>
            <person name="Zhao F."/>
            <person name="Cao W.C."/>
        </authorList>
    </citation>
    <scope>NUCLEOTIDE SEQUENCE</scope>
    <source>
        <strain evidence="2">Rmic-2018</strain>
    </source>
</reference>
<name>A0A9J6CTS1_RHIMP</name>
<dbReference type="EMBL" id="JABSTU010006855">
    <property type="protein sequence ID" value="KAH7931949.1"/>
    <property type="molecule type" value="Genomic_DNA"/>
</dbReference>
<evidence type="ECO:0000313" key="3">
    <source>
        <dbReference type="Proteomes" id="UP000821866"/>
    </source>
</evidence>
<organism evidence="2 3">
    <name type="scientific">Rhipicephalus microplus</name>
    <name type="common">Cattle tick</name>
    <name type="synonym">Boophilus microplus</name>
    <dbReference type="NCBI Taxonomy" id="6941"/>
    <lineage>
        <taxon>Eukaryota</taxon>
        <taxon>Metazoa</taxon>
        <taxon>Ecdysozoa</taxon>
        <taxon>Arthropoda</taxon>
        <taxon>Chelicerata</taxon>
        <taxon>Arachnida</taxon>
        <taxon>Acari</taxon>
        <taxon>Parasitiformes</taxon>
        <taxon>Ixodida</taxon>
        <taxon>Ixodoidea</taxon>
        <taxon>Ixodidae</taxon>
        <taxon>Rhipicephalinae</taxon>
        <taxon>Rhipicephalus</taxon>
        <taxon>Boophilus</taxon>
    </lineage>
</organism>
<dbReference type="VEuPathDB" id="VectorBase:LOC119187779"/>
<accession>A0A9J6CTS1</accession>